<feature type="coiled-coil region" evidence="1">
    <location>
        <begin position="60"/>
        <end position="119"/>
    </location>
</feature>
<name>A0ABV7H208_9BURK</name>
<keyword evidence="1" id="KW-0175">Coiled coil</keyword>
<dbReference type="Proteomes" id="UP001595556">
    <property type="component" value="Unassembled WGS sequence"/>
</dbReference>
<reference evidence="4" key="1">
    <citation type="journal article" date="2019" name="Int. J. Syst. Evol. Microbiol.">
        <title>The Global Catalogue of Microorganisms (GCM) 10K type strain sequencing project: providing services to taxonomists for standard genome sequencing and annotation.</title>
        <authorList>
            <consortium name="The Broad Institute Genomics Platform"/>
            <consortium name="The Broad Institute Genome Sequencing Center for Infectious Disease"/>
            <person name="Wu L."/>
            <person name="Ma J."/>
        </authorList>
    </citation>
    <scope>NUCLEOTIDE SEQUENCE [LARGE SCALE GENOMIC DNA]</scope>
    <source>
        <strain evidence="4">KCTC 52168</strain>
    </source>
</reference>
<gene>
    <name evidence="3" type="ORF">ACFOEN_09860</name>
</gene>
<evidence type="ECO:0000313" key="4">
    <source>
        <dbReference type="Proteomes" id="UP001595556"/>
    </source>
</evidence>
<evidence type="ECO:0000313" key="3">
    <source>
        <dbReference type="EMBL" id="MFC3147948.1"/>
    </source>
</evidence>
<comment type="caution">
    <text evidence="3">The sequence shown here is derived from an EMBL/GenBank/DDBJ whole genome shotgun (WGS) entry which is preliminary data.</text>
</comment>
<accession>A0ABV7H208</accession>
<feature type="compositionally biased region" description="Polar residues" evidence="2">
    <location>
        <begin position="176"/>
        <end position="185"/>
    </location>
</feature>
<evidence type="ECO:0008006" key="5">
    <source>
        <dbReference type="Google" id="ProtNLM"/>
    </source>
</evidence>
<dbReference type="EMBL" id="JBHRTI010000004">
    <property type="protein sequence ID" value="MFC3147948.1"/>
    <property type="molecule type" value="Genomic_DNA"/>
</dbReference>
<evidence type="ECO:0000256" key="1">
    <source>
        <dbReference type="SAM" id="Coils"/>
    </source>
</evidence>
<dbReference type="RefSeq" id="WP_377303457.1">
    <property type="nucleotide sequence ID" value="NZ_CP180191.1"/>
</dbReference>
<feature type="compositionally biased region" description="Gly residues" evidence="2">
    <location>
        <begin position="233"/>
        <end position="256"/>
    </location>
</feature>
<protein>
    <recommendedName>
        <fullName evidence="5">PA14 domain-containing protein</fullName>
    </recommendedName>
</protein>
<evidence type="ECO:0000256" key="2">
    <source>
        <dbReference type="SAM" id="MobiDB-lite"/>
    </source>
</evidence>
<sequence length="470" mass="51137">MKPARRRFWNPFSLLLNRPFLAASLLLHALLLAGLWALGPYQVSTQRQVQDQARIERTLREAQREQVRRQLARMEKLERETGASTAGSPPLPQDPVARAQALAERIEAQERKLRARELARLLQISEPEARVRLQAEAAKRPPAPLPAQPADAVAQLERRARDAVQRMQDSARRQQEGSTLAQRSTSPPARSSADAQRSASGKSAGGSSDTQADRKANGQSGGASGTQSAGKSGSQGAGGNAANGEATPGGGGGGQAAGSQISPNSIGGVGEPARTYTAAAAPPPLTDRARMRFAEARTFGPGAAYANRVYLDRWYVLGPFDARSSAVMSESHPAEVLVDLDAVYRGKGGQLVSWQAQQSPTYPFVPEPVAPDALYYAYTEVRVDQDTEVWLDIGADDDTKLWLNDQLVWTSGNETKLWYQRPWYVLNDEMSHYGLVEGRVLVRLKAGRNTLLLKLYNGIDLMFFSVVIAR</sequence>
<feature type="compositionally biased region" description="Basic and acidic residues" evidence="2">
    <location>
        <begin position="156"/>
        <end position="175"/>
    </location>
</feature>
<proteinExistence type="predicted"/>
<feature type="region of interest" description="Disordered" evidence="2">
    <location>
        <begin position="135"/>
        <end position="272"/>
    </location>
</feature>
<keyword evidence="4" id="KW-1185">Reference proteome</keyword>
<feature type="compositionally biased region" description="Low complexity" evidence="2">
    <location>
        <begin position="186"/>
        <end position="208"/>
    </location>
</feature>
<organism evidence="3 4">
    <name type="scientific">Piscinibacterium candidicorallinum</name>
    <dbReference type="NCBI Taxonomy" id="1793872"/>
    <lineage>
        <taxon>Bacteria</taxon>
        <taxon>Pseudomonadati</taxon>
        <taxon>Pseudomonadota</taxon>
        <taxon>Betaproteobacteria</taxon>
        <taxon>Burkholderiales</taxon>
        <taxon>Piscinibacterium</taxon>
    </lineage>
</organism>